<gene>
    <name evidence="11" type="ORF">HRI_004351100</name>
</gene>
<keyword evidence="3" id="KW-0678">Repressor</keyword>
<comment type="similarity">
    <text evidence="2">Belongs to the GRAS family. DELLA subfamily.</text>
</comment>
<feature type="domain" description="Transcriptional factor DELLA N-terminal" evidence="10">
    <location>
        <begin position="46"/>
        <end position="113"/>
    </location>
</feature>
<keyword evidence="8" id="KW-0539">Nucleus</keyword>
<comment type="caution">
    <text evidence="11">The sequence shown here is derived from an EMBL/GenBank/DDBJ whole genome shotgun (WGS) entry which is preliminary data.</text>
</comment>
<comment type="subcellular location">
    <subcellularLocation>
        <location evidence="1">Nucleus</location>
    </subcellularLocation>
</comment>
<dbReference type="GO" id="GO:0005634">
    <property type="term" value="C:nucleus"/>
    <property type="evidence" value="ECO:0007669"/>
    <property type="project" value="UniProtKB-SubCell"/>
</dbReference>
<protein>
    <recommendedName>
        <fullName evidence="10">Transcriptional factor DELLA N-terminal domain-containing protein</fullName>
    </recommendedName>
</protein>
<evidence type="ECO:0000256" key="2">
    <source>
        <dbReference type="ARBA" id="ARBA00010273"/>
    </source>
</evidence>
<evidence type="ECO:0000313" key="12">
    <source>
        <dbReference type="Proteomes" id="UP001165190"/>
    </source>
</evidence>
<dbReference type="AlphaFoldDB" id="A0A9W7MLS1"/>
<organism evidence="11 12">
    <name type="scientific">Hibiscus trionum</name>
    <name type="common">Flower of an hour</name>
    <dbReference type="NCBI Taxonomy" id="183268"/>
    <lineage>
        <taxon>Eukaryota</taxon>
        <taxon>Viridiplantae</taxon>
        <taxon>Streptophyta</taxon>
        <taxon>Embryophyta</taxon>
        <taxon>Tracheophyta</taxon>
        <taxon>Spermatophyta</taxon>
        <taxon>Magnoliopsida</taxon>
        <taxon>eudicotyledons</taxon>
        <taxon>Gunneridae</taxon>
        <taxon>Pentapetalae</taxon>
        <taxon>rosids</taxon>
        <taxon>malvids</taxon>
        <taxon>Malvales</taxon>
        <taxon>Malvaceae</taxon>
        <taxon>Malvoideae</taxon>
        <taxon>Hibiscus</taxon>
    </lineage>
</organism>
<evidence type="ECO:0000256" key="3">
    <source>
        <dbReference type="ARBA" id="ARBA00022491"/>
    </source>
</evidence>
<evidence type="ECO:0000256" key="9">
    <source>
        <dbReference type="SAM" id="MobiDB-lite"/>
    </source>
</evidence>
<dbReference type="FunFam" id="1.10.10.1290:FF:000001">
    <property type="entry name" value="DELLA protein GAI"/>
    <property type="match status" value="1"/>
</dbReference>
<reference evidence="11" key="1">
    <citation type="submission" date="2023-05" db="EMBL/GenBank/DDBJ databases">
        <title>Genome and transcriptome analyses reveal genes involved in the formation of fine ridges on petal epidermal cells in Hibiscus trionum.</title>
        <authorList>
            <person name="Koshimizu S."/>
            <person name="Masuda S."/>
            <person name="Ishii T."/>
            <person name="Shirasu K."/>
            <person name="Hoshino A."/>
            <person name="Arita M."/>
        </authorList>
    </citation>
    <scope>NUCLEOTIDE SEQUENCE</scope>
    <source>
        <strain evidence="11">Hamamatsu line</strain>
    </source>
</reference>
<feature type="region of interest" description="Disordered" evidence="9">
    <location>
        <begin position="1"/>
        <end position="37"/>
    </location>
</feature>
<evidence type="ECO:0000256" key="7">
    <source>
        <dbReference type="ARBA" id="ARBA00023163"/>
    </source>
</evidence>
<evidence type="ECO:0000256" key="8">
    <source>
        <dbReference type="ARBA" id="ARBA00023242"/>
    </source>
</evidence>
<dbReference type="InterPro" id="IPR021914">
    <property type="entry name" value="TF_DELLA_N"/>
</dbReference>
<dbReference type="GO" id="GO:0009740">
    <property type="term" value="P:gibberellic acid mediated signaling pathway"/>
    <property type="evidence" value="ECO:0007669"/>
    <property type="project" value="UniProtKB-KW"/>
</dbReference>
<evidence type="ECO:0000256" key="5">
    <source>
        <dbReference type="ARBA" id="ARBA00022941"/>
    </source>
</evidence>
<evidence type="ECO:0000259" key="10">
    <source>
        <dbReference type="Pfam" id="PF12041"/>
    </source>
</evidence>
<dbReference type="Pfam" id="PF12041">
    <property type="entry name" value="DELLA"/>
    <property type="match status" value="1"/>
</dbReference>
<dbReference type="OrthoDB" id="1741652at2759"/>
<evidence type="ECO:0000313" key="11">
    <source>
        <dbReference type="EMBL" id="GMJ06819.1"/>
    </source>
</evidence>
<dbReference type="InterPro" id="IPR038088">
    <property type="entry name" value="DELLA_N_sf"/>
</dbReference>
<dbReference type="Gene3D" id="1.10.10.1290">
    <property type="entry name" value="Transcriptional regulator DELLA, N-terminal domain"/>
    <property type="match status" value="1"/>
</dbReference>
<sequence>MKKEHQKICEAGGGGNYSSSSGSNRESSSTNKEKIWEKDQDADDMDVLLAILDYKVRSSDIEDVAQKMQHLEMVMGTAQEDGISHIAYDTVHYNPSDLSSWVRSMLTGLNNPPTPDLDLVFLFFPIRFPNTNKLLAAIIPRFIMMILSTI</sequence>
<keyword evidence="7" id="KW-0804">Transcription</keyword>
<dbReference type="SMART" id="SM01129">
    <property type="entry name" value="DELLA"/>
    <property type="match status" value="1"/>
</dbReference>
<evidence type="ECO:0000256" key="6">
    <source>
        <dbReference type="ARBA" id="ARBA00023015"/>
    </source>
</evidence>
<keyword evidence="12" id="KW-1185">Reference proteome</keyword>
<name>A0A9W7MLS1_HIBTR</name>
<dbReference type="EMBL" id="BSYR01000046">
    <property type="protein sequence ID" value="GMJ06819.1"/>
    <property type="molecule type" value="Genomic_DNA"/>
</dbReference>
<dbReference type="Proteomes" id="UP001165190">
    <property type="component" value="Unassembled WGS sequence"/>
</dbReference>
<evidence type="ECO:0000256" key="4">
    <source>
        <dbReference type="ARBA" id="ARBA00022843"/>
    </source>
</evidence>
<keyword evidence="4" id="KW-0832">Ubl conjugation</keyword>
<feature type="compositionally biased region" description="Low complexity" evidence="9">
    <location>
        <begin position="17"/>
        <end position="29"/>
    </location>
</feature>
<keyword evidence="5" id="KW-0939">Gibberellin signaling pathway</keyword>
<proteinExistence type="inferred from homology"/>
<keyword evidence="6" id="KW-0805">Transcription regulation</keyword>
<evidence type="ECO:0000256" key="1">
    <source>
        <dbReference type="ARBA" id="ARBA00004123"/>
    </source>
</evidence>
<accession>A0A9W7MLS1</accession>